<dbReference type="InterPro" id="IPR012433">
    <property type="entry name" value="Imm11"/>
</dbReference>
<evidence type="ECO:0000259" key="1">
    <source>
        <dbReference type="Pfam" id="PF07791"/>
    </source>
</evidence>
<evidence type="ECO:0000313" key="3">
    <source>
        <dbReference type="Proteomes" id="UP001629244"/>
    </source>
</evidence>
<sequence>MAYGLNIQPVYGKYPKVESLDDRFKKIGSLKDEFRHLLPTKADGTPDFSSKRMPILPNSMLWRDRAGRAAPDFDVSPWLNVSATAKAIIERWEPGVHEFAPVAYTYSRGATETRFWVNVGNRIDAVAGGPSNMALLKRQWRLPRDLLRNNEPMPDGLDPDAPSKLVFRSEAVRPYHMWADCYLGRATVFISDALADCFLAEGVTGLALANAKVEEI</sequence>
<evidence type="ECO:0000313" key="2">
    <source>
        <dbReference type="EMBL" id="MFL9841373.1"/>
    </source>
</evidence>
<dbReference type="Proteomes" id="UP001629244">
    <property type="component" value="Unassembled WGS sequence"/>
</dbReference>
<protein>
    <submittedName>
        <fullName evidence="2">DUF1629 domain-containing protein</fullName>
    </submittedName>
</protein>
<gene>
    <name evidence="2" type="ORF">ABS767_10395</name>
</gene>
<keyword evidence="3" id="KW-1185">Reference proteome</keyword>
<dbReference type="RefSeq" id="WP_408078281.1">
    <property type="nucleotide sequence ID" value="NZ_JBELQC010000001.1"/>
</dbReference>
<dbReference type="EMBL" id="JBELQC010000001">
    <property type="protein sequence ID" value="MFL9841373.1"/>
    <property type="molecule type" value="Genomic_DNA"/>
</dbReference>
<accession>A0ABW8YMP5</accession>
<reference evidence="2 3" key="1">
    <citation type="submission" date="2024-06" db="EMBL/GenBank/DDBJ databases">
        <authorList>
            <person name="Kaempfer P."/>
            <person name="Viver T."/>
        </authorList>
    </citation>
    <scope>NUCLEOTIDE SEQUENCE [LARGE SCALE GENOMIC DNA]</scope>
    <source>
        <strain evidence="2 3">ST-64</strain>
    </source>
</reference>
<feature type="domain" description="Immunity MXAN-0049 protein" evidence="1">
    <location>
        <begin position="29"/>
        <end position="212"/>
    </location>
</feature>
<dbReference type="Pfam" id="PF07791">
    <property type="entry name" value="Imm11"/>
    <property type="match status" value="1"/>
</dbReference>
<name>A0ABW8YMP5_9SPHN</name>
<comment type="caution">
    <text evidence="2">The sequence shown here is derived from an EMBL/GenBank/DDBJ whole genome shotgun (WGS) entry which is preliminary data.</text>
</comment>
<organism evidence="2 3">
    <name type="scientific">Sphingomonas plantiphila</name>
    <dbReference type="NCBI Taxonomy" id="3163295"/>
    <lineage>
        <taxon>Bacteria</taxon>
        <taxon>Pseudomonadati</taxon>
        <taxon>Pseudomonadota</taxon>
        <taxon>Alphaproteobacteria</taxon>
        <taxon>Sphingomonadales</taxon>
        <taxon>Sphingomonadaceae</taxon>
        <taxon>Sphingomonas</taxon>
    </lineage>
</organism>
<proteinExistence type="predicted"/>